<evidence type="ECO:0000313" key="3">
    <source>
        <dbReference type="Proteomes" id="UP000267606"/>
    </source>
</evidence>
<feature type="compositionally biased region" description="Polar residues" evidence="1">
    <location>
        <begin position="59"/>
        <end position="70"/>
    </location>
</feature>
<name>A0A183HX42_9BILA</name>
<sequence>MFRSLYLRNCHFFLLQAEREKTRVRQIRRRLDEMEEELIREQTKARNLQRMIDDLNAANDTLSRDNTSLRGQRRPVRDTLLGGRRVHIRNSSPHDDLDSIGTEGNRYDD</sequence>
<evidence type="ECO:0000313" key="2">
    <source>
        <dbReference type="EMBL" id="VDO81587.1"/>
    </source>
</evidence>
<dbReference type="EMBL" id="UZAJ01018238">
    <property type="protein sequence ID" value="VDO81587.1"/>
    <property type="molecule type" value="Genomic_DNA"/>
</dbReference>
<dbReference type="WBParaSite" id="OFLC_0001205401-mRNA-1">
    <property type="protein sequence ID" value="OFLC_0001205401-mRNA-1"/>
    <property type="gene ID" value="OFLC_0001205401"/>
</dbReference>
<reference evidence="2 3" key="2">
    <citation type="submission" date="2018-11" db="EMBL/GenBank/DDBJ databases">
        <authorList>
            <consortium name="Pathogen Informatics"/>
        </authorList>
    </citation>
    <scope>NUCLEOTIDE SEQUENCE [LARGE SCALE GENOMIC DNA]</scope>
</reference>
<accession>A0A183HX42</accession>
<proteinExistence type="predicted"/>
<evidence type="ECO:0000313" key="4">
    <source>
        <dbReference type="WBParaSite" id="OFLC_0001205401-mRNA-1"/>
    </source>
</evidence>
<dbReference type="STRING" id="387005.A0A183HX42"/>
<protein>
    <submittedName>
        <fullName evidence="4">Myosin_tail_1 domain-containing protein</fullName>
    </submittedName>
</protein>
<dbReference type="Proteomes" id="UP000267606">
    <property type="component" value="Unassembled WGS sequence"/>
</dbReference>
<dbReference type="AlphaFoldDB" id="A0A183HX42"/>
<keyword evidence="3" id="KW-1185">Reference proteome</keyword>
<reference evidence="4" key="1">
    <citation type="submission" date="2016-06" db="UniProtKB">
        <authorList>
            <consortium name="WormBaseParasite"/>
        </authorList>
    </citation>
    <scope>IDENTIFICATION</scope>
</reference>
<organism evidence="4">
    <name type="scientific">Onchocerca flexuosa</name>
    <dbReference type="NCBI Taxonomy" id="387005"/>
    <lineage>
        <taxon>Eukaryota</taxon>
        <taxon>Metazoa</taxon>
        <taxon>Ecdysozoa</taxon>
        <taxon>Nematoda</taxon>
        <taxon>Chromadorea</taxon>
        <taxon>Rhabditida</taxon>
        <taxon>Spirurina</taxon>
        <taxon>Spiruromorpha</taxon>
        <taxon>Filarioidea</taxon>
        <taxon>Onchocercidae</taxon>
        <taxon>Onchocerca</taxon>
    </lineage>
</organism>
<evidence type="ECO:0000256" key="1">
    <source>
        <dbReference type="SAM" id="MobiDB-lite"/>
    </source>
</evidence>
<feature type="region of interest" description="Disordered" evidence="1">
    <location>
        <begin position="59"/>
        <end position="109"/>
    </location>
</feature>
<gene>
    <name evidence="2" type="ORF">OFLC_LOCUS12065</name>
</gene>